<reference evidence="3 4" key="1">
    <citation type="submission" date="2019-03" db="EMBL/GenBank/DDBJ databases">
        <title>Genomic Encyclopedia of Type Strains, Phase IV (KMG-IV): sequencing the most valuable type-strain genomes for metagenomic binning, comparative biology and taxonomic classification.</title>
        <authorList>
            <person name="Goeker M."/>
        </authorList>
    </citation>
    <scope>NUCLEOTIDE SEQUENCE [LARGE SCALE GENOMIC DNA]</scope>
    <source>
        <strain evidence="3 4">DSM 46770</strain>
    </source>
</reference>
<gene>
    <name evidence="3" type="ORF">EV190_11229</name>
</gene>
<dbReference type="Gene3D" id="3.40.50.720">
    <property type="entry name" value="NAD(P)-binding Rossmann-like Domain"/>
    <property type="match status" value="1"/>
</dbReference>
<comment type="caution">
    <text evidence="3">The sequence shown here is derived from an EMBL/GenBank/DDBJ whole genome shotgun (WGS) entry which is preliminary data.</text>
</comment>
<dbReference type="GO" id="GO:0016491">
    <property type="term" value="F:oxidoreductase activity"/>
    <property type="evidence" value="ECO:0007669"/>
    <property type="project" value="UniProtKB-KW"/>
</dbReference>
<organism evidence="3 4">
    <name type="scientific">Actinorugispora endophytica</name>
    <dbReference type="NCBI Taxonomy" id="1605990"/>
    <lineage>
        <taxon>Bacteria</taxon>
        <taxon>Bacillati</taxon>
        <taxon>Actinomycetota</taxon>
        <taxon>Actinomycetes</taxon>
        <taxon>Streptosporangiales</taxon>
        <taxon>Nocardiopsidaceae</taxon>
        <taxon>Actinorugispora</taxon>
    </lineage>
</organism>
<evidence type="ECO:0000256" key="1">
    <source>
        <dbReference type="ARBA" id="ARBA00023002"/>
    </source>
</evidence>
<dbReference type="Proteomes" id="UP000295281">
    <property type="component" value="Unassembled WGS sequence"/>
</dbReference>
<dbReference type="EMBL" id="SNYN01000012">
    <property type="protein sequence ID" value="TDQ50724.1"/>
    <property type="molecule type" value="Genomic_DNA"/>
</dbReference>
<accession>A0A4R6V3J3</accession>
<dbReference type="SUPFAM" id="SSF51735">
    <property type="entry name" value="NAD(P)-binding Rossmann-fold domains"/>
    <property type="match status" value="1"/>
</dbReference>
<sequence length="293" mass="31467">MAGRTIVITGGSDGIGAEAARQIARARPDHRLILVGRSAHKTAAVARQVGAEHFLADFTRLEDVRRLAADLRGAVDRVDVLANNAGGIFGRRTVTEDGNEKTFQVNLLAPFLLTHLLLDLLQAGDGAVVNTSSASARFVGRVDVDDLNHERSYAPMRAYGDAKLANILFARGLHARHGGNGINAVAFDPGNVRTGFGAENNDVLTRLLYRTPLSRVALIPPGKGGSNLAFFLTGRPGTSWEPGRFYAQTKPAKRRQTNPQVGDDVLVDAFWRRTCELLGITDSPDGSHGRSNA</sequence>
<protein>
    <submittedName>
        <fullName evidence="3">Short-subunit dehydrogenase</fullName>
    </submittedName>
</protein>
<dbReference type="InterPro" id="IPR002347">
    <property type="entry name" value="SDR_fam"/>
</dbReference>
<evidence type="ECO:0000259" key="2">
    <source>
        <dbReference type="SMART" id="SM00822"/>
    </source>
</evidence>
<dbReference type="InterPro" id="IPR057326">
    <property type="entry name" value="KR_dom"/>
</dbReference>
<proteinExistence type="predicted"/>
<keyword evidence="4" id="KW-1185">Reference proteome</keyword>
<dbReference type="PANTHER" id="PTHR43157:SF31">
    <property type="entry name" value="PHOSPHATIDYLINOSITOL-GLYCAN BIOSYNTHESIS CLASS F PROTEIN"/>
    <property type="match status" value="1"/>
</dbReference>
<dbReference type="SMART" id="SM00822">
    <property type="entry name" value="PKS_KR"/>
    <property type="match status" value="1"/>
</dbReference>
<evidence type="ECO:0000313" key="3">
    <source>
        <dbReference type="EMBL" id="TDQ50724.1"/>
    </source>
</evidence>
<keyword evidence="1" id="KW-0560">Oxidoreductase</keyword>
<name>A0A4R6V3J3_9ACTN</name>
<dbReference type="InterPro" id="IPR036291">
    <property type="entry name" value="NAD(P)-bd_dom_sf"/>
</dbReference>
<feature type="domain" description="Ketoreductase" evidence="2">
    <location>
        <begin position="4"/>
        <end position="190"/>
    </location>
</feature>
<dbReference type="AlphaFoldDB" id="A0A4R6V3J3"/>
<dbReference type="PRINTS" id="PR00081">
    <property type="entry name" value="GDHRDH"/>
</dbReference>
<dbReference type="RefSeq" id="WP_133742207.1">
    <property type="nucleotide sequence ID" value="NZ_SNYN01000012.1"/>
</dbReference>
<dbReference type="OrthoDB" id="3237043at2"/>
<dbReference type="PANTHER" id="PTHR43157">
    <property type="entry name" value="PHOSPHATIDYLINOSITOL-GLYCAN BIOSYNTHESIS CLASS F PROTEIN-RELATED"/>
    <property type="match status" value="1"/>
</dbReference>
<dbReference type="Pfam" id="PF00106">
    <property type="entry name" value="adh_short"/>
    <property type="match status" value="1"/>
</dbReference>
<evidence type="ECO:0000313" key="4">
    <source>
        <dbReference type="Proteomes" id="UP000295281"/>
    </source>
</evidence>